<dbReference type="EnsemblMetazoa" id="LLOJ007886-RA">
    <property type="protein sequence ID" value="LLOJ007886-PA"/>
    <property type="gene ID" value="LLOJ007886"/>
</dbReference>
<name>A0A1B0CSN7_LUTLO</name>
<dbReference type="Pfam" id="PF00743">
    <property type="entry name" value="FMO-like"/>
    <property type="match status" value="2"/>
</dbReference>
<organism evidence="9 10">
    <name type="scientific">Lutzomyia longipalpis</name>
    <name type="common">Sand fly</name>
    <dbReference type="NCBI Taxonomy" id="7200"/>
    <lineage>
        <taxon>Eukaryota</taxon>
        <taxon>Metazoa</taxon>
        <taxon>Ecdysozoa</taxon>
        <taxon>Arthropoda</taxon>
        <taxon>Hexapoda</taxon>
        <taxon>Insecta</taxon>
        <taxon>Pterygota</taxon>
        <taxon>Neoptera</taxon>
        <taxon>Endopterygota</taxon>
        <taxon>Diptera</taxon>
        <taxon>Nematocera</taxon>
        <taxon>Psychodoidea</taxon>
        <taxon>Psychodidae</taxon>
        <taxon>Lutzomyia</taxon>
        <taxon>Lutzomyia</taxon>
    </lineage>
</organism>
<dbReference type="FunFam" id="3.50.50.60:FF:000138">
    <property type="entry name" value="Flavin-containing monooxygenase"/>
    <property type="match status" value="1"/>
</dbReference>
<dbReference type="AlphaFoldDB" id="A0A1B0CSN7"/>
<dbReference type="GO" id="GO:0050661">
    <property type="term" value="F:NADP binding"/>
    <property type="evidence" value="ECO:0007669"/>
    <property type="project" value="InterPro"/>
</dbReference>
<dbReference type="Gene3D" id="3.50.50.60">
    <property type="entry name" value="FAD/NAD(P)-binding domain"/>
    <property type="match status" value="2"/>
</dbReference>
<reference evidence="9" key="1">
    <citation type="submission" date="2020-05" db="UniProtKB">
        <authorList>
            <consortium name="EnsemblMetazoa"/>
        </authorList>
    </citation>
    <scope>IDENTIFICATION</scope>
    <source>
        <strain evidence="9">Jacobina</strain>
    </source>
</reference>
<evidence type="ECO:0000256" key="7">
    <source>
        <dbReference type="ARBA" id="ARBA00023033"/>
    </source>
</evidence>
<evidence type="ECO:0000256" key="2">
    <source>
        <dbReference type="ARBA" id="ARBA00009183"/>
    </source>
</evidence>
<comment type="similarity">
    <text evidence="2 8">Belongs to the FMO family.</text>
</comment>
<evidence type="ECO:0000256" key="4">
    <source>
        <dbReference type="ARBA" id="ARBA00022827"/>
    </source>
</evidence>
<keyword evidence="10" id="KW-1185">Reference proteome</keyword>
<dbReference type="GO" id="GO:0004499">
    <property type="term" value="F:N,N-dimethylaniline monooxygenase activity"/>
    <property type="evidence" value="ECO:0007669"/>
    <property type="project" value="InterPro"/>
</dbReference>
<dbReference type="GO" id="GO:0050660">
    <property type="term" value="F:flavin adenine dinucleotide binding"/>
    <property type="evidence" value="ECO:0007669"/>
    <property type="project" value="InterPro"/>
</dbReference>
<evidence type="ECO:0000313" key="9">
    <source>
        <dbReference type="EnsemblMetazoa" id="LLOJ007886-PA"/>
    </source>
</evidence>
<evidence type="ECO:0000256" key="1">
    <source>
        <dbReference type="ARBA" id="ARBA00001974"/>
    </source>
</evidence>
<dbReference type="PRINTS" id="PR00370">
    <property type="entry name" value="FMOXYGENASE"/>
</dbReference>
<keyword evidence="4 8" id="KW-0274">FAD</keyword>
<evidence type="ECO:0000256" key="8">
    <source>
        <dbReference type="RuleBase" id="RU361177"/>
    </source>
</evidence>
<dbReference type="InterPro" id="IPR020946">
    <property type="entry name" value="Flavin_mOase-like"/>
</dbReference>
<dbReference type="VEuPathDB" id="VectorBase:LLONM1_008513"/>
<proteinExistence type="inferred from homology"/>
<accession>A0A1B0CSN7</accession>
<protein>
    <recommendedName>
        <fullName evidence="8">Flavin-containing monooxygenase</fullName>
        <ecNumber evidence="8">1.-.-.-</ecNumber>
    </recommendedName>
</protein>
<dbReference type="EMBL" id="AJWK01026328">
    <property type="status" value="NOT_ANNOTATED_CDS"/>
    <property type="molecule type" value="Genomic_DNA"/>
</dbReference>
<evidence type="ECO:0000256" key="5">
    <source>
        <dbReference type="ARBA" id="ARBA00022857"/>
    </source>
</evidence>
<evidence type="ECO:0000313" key="10">
    <source>
        <dbReference type="Proteomes" id="UP000092461"/>
    </source>
</evidence>
<dbReference type="EC" id="1.-.-.-" evidence="8"/>
<keyword evidence="7 8" id="KW-0503">Monooxygenase</keyword>
<dbReference type="PIRSF" id="PIRSF000332">
    <property type="entry name" value="FMO"/>
    <property type="match status" value="1"/>
</dbReference>
<dbReference type="SUPFAM" id="SSF51905">
    <property type="entry name" value="FAD/NAD(P)-binding domain"/>
    <property type="match status" value="2"/>
</dbReference>
<keyword evidence="6 8" id="KW-0560">Oxidoreductase</keyword>
<dbReference type="InterPro" id="IPR000960">
    <property type="entry name" value="Flavin_mOase"/>
</dbReference>
<dbReference type="PANTHER" id="PTHR23023">
    <property type="entry name" value="DIMETHYLANILINE MONOOXYGENASE"/>
    <property type="match status" value="1"/>
</dbReference>
<dbReference type="Proteomes" id="UP000092461">
    <property type="component" value="Unassembled WGS sequence"/>
</dbReference>
<evidence type="ECO:0000256" key="6">
    <source>
        <dbReference type="ARBA" id="ARBA00023002"/>
    </source>
</evidence>
<evidence type="ECO:0000256" key="3">
    <source>
        <dbReference type="ARBA" id="ARBA00022630"/>
    </source>
</evidence>
<dbReference type="InterPro" id="IPR036188">
    <property type="entry name" value="FAD/NAD-bd_sf"/>
</dbReference>
<comment type="cofactor">
    <cofactor evidence="1 8">
        <name>FAD</name>
        <dbReference type="ChEBI" id="CHEBI:57692"/>
    </cofactor>
</comment>
<keyword evidence="3 8" id="KW-0285">Flavoprotein</keyword>
<keyword evidence="5" id="KW-0521">NADP</keyword>
<sequence length="426" mass="48026">MGGKKRVCVIGAGTAGLCAAKHSIAAGMDVTVFEQMSEAGGTWVYSEDIGKDKYGLQVHTSMYRGLRTNLPKEIMGYPDFPIPGEGVSYIPAAEMLAFLKSYAESFGVTSLINYNHHVIRVRPVGQVTENYTWEVMVKDLPNNQLLTHTFDFIFVCNGHYHTPYSPRYPGQDDYRGTITHSHDYRCPEPYAGKTVLVIGAGPSGMDIAYDISKHADRVTLSHHLPEPPKTKFPDNVTQRPDPVNFTEDGVVFKDGSSATFDVVLYCTGYRYTFPFLSVDCGITVEENFVQPLYKHCVNINYPTMGFAGLPFYVCACQMIDLQVRFCVKLWSGGVRMPSRKEMIADTQREMEERFQKRGYKKRHAHMMGPDQGKYYADLAECAGLVPLKPVITKLHNESSQKFLDDLTNFRNDVYEIVDDETFIQVK</sequence>
<dbReference type="InterPro" id="IPR050346">
    <property type="entry name" value="FMO-like"/>
</dbReference>
<dbReference type="VEuPathDB" id="VectorBase:LLOJ007886"/>